<evidence type="ECO:0000256" key="1">
    <source>
        <dbReference type="SAM" id="MobiDB-lite"/>
    </source>
</evidence>
<reference evidence="2 3" key="1">
    <citation type="submission" date="2020-06" db="EMBL/GenBank/DDBJ databases">
        <authorList>
            <person name="Li R."/>
            <person name="Bekaert M."/>
        </authorList>
    </citation>
    <scope>NUCLEOTIDE SEQUENCE [LARGE SCALE GENOMIC DNA]</scope>
    <source>
        <strain evidence="3">wild</strain>
    </source>
</reference>
<name>A0A6J8CKW8_MYTCO</name>
<dbReference type="Proteomes" id="UP000507470">
    <property type="component" value="Unassembled WGS sequence"/>
</dbReference>
<feature type="compositionally biased region" description="Low complexity" evidence="1">
    <location>
        <begin position="141"/>
        <end position="152"/>
    </location>
</feature>
<keyword evidence="3" id="KW-1185">Reference proteome</keyword>
<evidence type="ECO:0000313" key="2">
    <source>
        <dbReference type="EMBL" id="CAC5395722.1"/>
    </source>
</evidence>
<protein>
    <submittedName>
        <fullName evidence="2">Uncharacterized protein</fullName>
    </submittedName>
</protein>
<gene>
    <name evidence="2" type="ORF">MCOR_30360</name>
</gene>
<accession>A0A6J8CKW8</accession>
<organism evidence="2 3">
    <name type="scientific">Mytilus coruscus</name>
    <name type="common">Sea mussel</name>
    <dbReference type="NCBI Taxonomy" id="42192"/>
    <lineage>
        <taxon>Eukaryota</taxon>
        <taxon>Metazoa</taxon>
        <taxon>Spiralia</taxon>
        <taxon>Lophotrochozoa</taxon>
        <taxon>Mollusca</taxon>
        <taxon>Bivalvia</taxon>
        <taxon>Autobranchia</taxon>
        <taxon>Pteriomorphia</taxon>
        <taxon>Mytilida</taxon>
        <taxon>Mytiloidea</taxon>
        <taxon>Mytilidae</taxon>
        <taxon>Mytilinae</taxon>
        <taxon>Mytilus</taxon>
    </lineage>
</organism>
<dbReference type="EMBL" id="CACVKT020005564">
    <property type="protein sequence ID" value="CAC5395722.1"/>
    <property type="molecule type" value="Genomic_DNA"/>
</dbReference>
<feature type="region of interest" description="Disordered" evidence="1">
    <location>
        <begin position="128"/>
        <end position="162"/>
    </location>
</feature>
<sequence>MPQPMNANNGKAPMIQILPEEMVQVHLPPNHDNQAPVQPNQQIIEPQPAPELPVPQITEQQQAPASHLQTEHLAHHIQALQQAVTIPIQIRAAAPTQPFSSAPIKSVRCHCFTWKKYAEENLSGNIARRNVAPADQQKTGNSSSTSASTDNAPINTSADSSDEQAETLKIQFKEINYVAVVIRLEIAP</sequence>
<proteinExistence type="predicted"/>
<dbReference type="OrthoDB" id="10523186at2759"/>
<dbReference type="AlphaFoldDB" id="A0A6J8CKW8"/>
<evidence type="ECO:0000313" key="3">
    <source>
        <dbReference type="Proteomes" id="UP000507470"/>
    </source>
</evidence>